<feature type="compositionally biased region" description="Gly residues" evidence="1">
    <location>
        <begin position="130"/>
        <end position="139"/>
    </location>
</feature>
<dbReference type="Proteomes" id="UP000054270">
    <property type="component" value="Unassembled WGS sequence"/>
</dbReference>
<name>A0A0D2P072_HYPSF</name>
<dbReference type="AlphaFoldDB" id="A0A0D2P072"/>
<feature type="region of interest" description="Disordered" evidence="1">
    <location>
        <begin position="161"/>
        <end position="182"/>
    </location>
</feature>
<feature type="region of interest" description="Disordered" evidence="1">
    <location>
        <begin position="43"/>
        <end position="71"/>
    </location>
</feature>
<dbReference type="OrthoDB" id="2507488at2759"/>
<feature type="region of interest" description="Disordered" evidence="1">
    <location>
        <begin position="82"/>
        <end position="101"/>
    </location>
</feature>
<proteinExistence type="predicted"/>
<accession>A0A0D2P072</accession>
<feature type="region of interest" description="Disordered" evidence="1">
    <location>
        <begin position="125"/>
        <end position="147"/>
    </location>
</feature>
<gene>
    <name evidence="2" type="ORF">HYPSUDRAFT_200562</name>
</gene>
<evidence type="ECO:0000256" key="1">
    <source>
        <dbReference type="SAM" id="MobiDB-lite"/>
    </source>
</evidence>
<protein>
    <submittedName>
        <fullName evidence="2">Uncharacterized protein</fullName>
    </submittedName>
</protein>
<dbReference type="EMBL" id="KN817537">
    <property type="protein sequence ID" value="KJA24334.1"/>
    <property type="molecule type" value="Genomic_DNA"/>
</dbReference>
<evidence type="ECO:0000313" key="2">
    <source>
        <dbReference type="EMBL" id="KJA24334.1"/>
    </source>
</evidence>
<organism evidence="2 3">
    <name type="scientific">Hypholoma sublateritium (strain FD-334 SS-4)</name>
    <dbReference type="NCBI Taxonomy" id="945553"/>
    <lineage>
        <taxon>Eukaryota</taxon>
        <taxon>Fungi</taxon>
        <taxon>Dikarya</taxon>
        <taxon>Basidiomycota</taxon>
        <taxon>Agaricomycotina</taxon>
        <taxon>Agaricomycetes</taxon>
        <taxon>Agaricomycetidae</taxon>
        <taxon>Agaricales</taxon>
        <taxon>Agaricineae</taxon>
        <taxon>Strophariaceae</taxon>
        <taxon>Hypholoma</taxon>
    </lineage>
</organism>
<sequence>MKEEVAMLHKWFEVELEHQAAKAAKMAVATANSGANKGIVRATEKAQQRVKANTTGDATGGTGKNRGGNQTPELVESQAVSVDSGVNGAGSGGGKLKNSKKKKCSALANVSNPYHLRNYVPSRLPRSVSGDGGTQGAGTNGNANANNTIWPLPMRFLSSEIPPRRRGRGAKKALQEMQQWSL</sequence>
<keyword evidence="3" id="KW-1185">Reference proteome</keyword>
<reference evidence="3" key="1">
    <citation type="submission" date="2014-04" db="EMBL/GenBank/DDBJ databases">
        <title>Evolutionary Origins and Diversification of the Mycorrhizal Mutualists.</title>
        <authorList>
            <consortium name="DOE Joint Genome Institute"/>
            <consortium name="Mycorrhizal Genomics Consortium"/>
            <person name="Kohler A."/>
            <person name="Kuo A."/>
            <person name="Nagy L.G."/>
            <person name="Floudas D."/>
            <person name="Copeland A."/>
            <person name="Barry K.W."/>
            <person name="Cichocki N."/>
            <person name="Veneault-Fourrey C."/>
            <person name="LaButti K."/>
            <person name="Lindquist E.A."/>
            <person name="Lipzen A."/>
            <person name="Lundell T."/>
            <person name="Morin E."/>
            <person name="Murat C."/>
            <person name="Riley R."/>
            <person name="Ohm R."/>
            <person name="Sun H."/>
            <person name="Tunlid A."/>
            <person name="Henrissat B."/>
            <person name="Grigoriev I.V."/>
            <person name="Hibbett D.S."/>
            <person name="Martin F."/>
        </authorList>
    </citation>
    <scope>NUCLEOTIDE SEQUENCE [LARGE SCALE GENOMIC DNA]</scope>
    <source>
        <strain evidence="3">FD-334 SS-4</strain>
    </source>
</reference>
<evidence type="ECO:0000313" key="3">
    <source>
        <dbReference type="Proteomes" id="UP000054270"/>
    </source>
</evidence>